<evidence type="ECO:0000256" key="1">
    <source>
        <dbReference type="SAM" id="MobiDB-lite"/>
    </source>
</evidence>
<proteinExistence type="predicted"/>
<evidence type="ECO:0000259" key="3">
    <source>
        <dbReference type="PROSITE" id="PS50924"/>
    </source>
</evidence>
<feature type="domain" description="MHYT" evidence="3">
    <location>
        <begin position="21"/>
        <end position="224"/>
    </location>
</feature>
<feature type="compositionally biased region" description="Low complexity" evidence="1">
    <location>
        <begin position="805"/>
        <end position="822"/>
    </location>
</feature>
<keyword evidence="2" id="KW-1133">Transmembrane helix</keyword>
<keyword evidence="2" id="KW-0472">Membrane</keyword>
<feature type="compositionally biased region" description="Gly residues" evidence="1">
    <location>
        <begin position="890"/>
        <end position="899"/>
    </location>
</feature>
<feature type="region of interest" description="Disordered" evidence="1">
    <location>
        <begin position="760"/>
        <end position="825"/>
    </location>
</feature>
<dbReference type="Proteomes" id="UP000289323">
    <property type="component" value="Unassembled WGS sequence"/>
</dbReference>
<reference evidence="4 5" key="1">
    <citation type="submission" date="2018-04" db="EMBL/GenBank/DDBJ databases">
        <authorList>
            <person name="Huttner S."/>
            <person name="Dainat J."/>
        </authorList>
    </citation>
    <scope>NUCLEOTIDE SEQUENCE [LARGE SCALE GENOMIC DNA]</scope>
</reference>
<organism evidence="4 5">
    <name type="scientific">Thermothielavioides terrestris</name>
    <dbReference type="NCBI Taxonomy" id="2587410"/>
    <lineage>
        <taxon>Eukaryota</taxon>
        <taxon>Fungi</taxon>
        <taxon>Dikarya</taxon>
        <taxon>Ascomycota</taxon>
        <taxon>Pezizomycotina</taxon>
        <taxon>Sordariomycetes</taxon>
        <taxon>Sordariomycetidae</taxon>
        <taxon>Sordariales</taxon>
        <taxon>Chaetomiaceae</taxon>
        <taxon>Thermothielavioides</taxon>
    </lineage>
</organism>
<protein>
    <submittedName>
        <fullName evidence="4">20bb462a-fe00-4fde-95ec-081c4a07f69d</fullName>
    </submittedName>
</protein>
<dbReference type="PANTHER" id="PTHR35152">
    <property type="entry name" value="DOMAIN SIGNALLING PROTEIN, PUTATIVE (AFU_ORTHOLOGUE AFUA_5G11310)-RELATED"/>
    <property type="match status" value="1"/>
</dbReference>
<gene>
    <name evidence="4" type="ORF">TT172_LOCUS6535</name>
</gene>
<feature type="transmembrane region" description="Helical" evidence="2">
    <location>
        <begin position="56"/>
        <end position="77"/>
    </location>
</feature>
<evidence type="ECO:0000313" key="5">
    <source>
        <dbReference type="Proteomes" id="UP000289323"/>
    </source>
</evidence>
<feature type="transmembrane region" description="Helical" evidence="2">
    <location>
        <begin position="130"/>
        <end position="150"/>
    </location>
</feature>
<feature type="transmembrane region" description="Helical" evidence="2">
    <location>
        <begin position="240"/>
        <end position="261"/>
    </location>
</feature>
<dbReference type="EMBL" id="OUUZ01000012">
    <property type="protein sequence ID" value="SPQ24116.1"/>
    <property type="molecule type" value="Genomic_DNA"/>
</dbReference>
<dbReference type="PROSITE" id="PS50924">
    <property type="entry name" value="MHYT"/>
    <property type="match status" value="1"/>
</dbReference>
<feature type="transmembrane region" description="Helical" evidence="2">
    <location>
        <begin position="97"/>
        <end position="118"/>
    </location>
</feature>
<evidence type="ECO:0000313" key="4">
    <source>
        <dbReference type="EMBL" id="SPQ24116.1"/>
    </source>
</evidence>
<name>A0A3S4ARI5_9PEZI</name>
<feature type="transmembrane region" description="Helical" evidence="2">
    <location>
        <begin position="162"/>
        <end position="188"/>
    </location>
</feature>
<feature type="region of interest" description="Disordered" evidence="1">
    <location>
        <begin position="880"/>
        <end position="904"/>
    </location>
</feature>
<feature type="compositionally biased region" description="Low complexity" evidence="1">
    <location>
        <begin position="769"/>
        <end position="788"/>
    </location>
</feature>
<evidence type="ECO:0000256" key="2">
    <source>
        <dbReference type="SAM" id="Phobius"/>
    </source>
</evidence>
<keyword evidence="2" id="KW-0812">Transmembrane</keyword>
<dbReference type="Pfam" id="PF03707">
    <property type="entry name" value="MHYT"/>
    <property type="match status" value="2"/>
</dbReference>
<feature type="transmembrane region" description="Helical" evidence="2">
    <location>
        <begin position="24"/>
        <end position="44"/>
    </location>
</feature>
<sequence>MDMAARRDLAQHLGQILPFNLEPALVVLSYVISLVGAASTLELINRRTSRRGYYNNLLLFGASITMGGVAIWSMHYIGNRATIMLDGEPELQISYSAGFTVASFFLPIIVLLVAFFVVTGTTTSRSKISWWRVGVWGLLSGGAISGMHYLGNTSISNYRCDYVPSFVAGSVVIAVVASTVALALFFVFRSAWTNSWWKRIGCAVVLAGAVSGMHWCAVMGTRFTLMRVNLNADTSSRNTTVIVTACLSFAACLIMAGLAIYQARVHKGYANRAHRIALAAAVFDERGRVLVTPDGFLPSEVVTSKFLHKTHNETFSTAHPLFHWLFRASRNWATLSGLLDKMKLHLARLPHHGRSMRTGIDLVDSEGHVIDDYDTIFCELFCVAASALANQMHETLVDVGVLWDEILATGGHSAADSISQTSTPTRSRGSLQRIKHDLSDMVEKGVAANIRGGHGHLMFLVRRVDSGHVDHLAAAGYCFAEPRQVAHIIRSKMQIRTAKVEEKLRDMERYACGAMLEPGIHVGLFAVRTQVHQSGFDVLVRRLARNMLPSVQLPLDRLEPGHTEFLRRLDGMSIGALLRRLEHANELPPRDAHFAGLLLDALRNLRASIQHPVFDNAKLAPKVSQVPCTPPAHETRPSTCSLIAFTIMIPIHIRVDSPNYEFIPLPFFKTQQVVYENSPHNAAFARSVHRSIAPVLDSASPPGSALPPSSRLRELVTMPRVLRFPRSGRLSALAAHPPSQLRPRRGDAVRLVSLSREHMALTPSGGGSVSSLPLYGGEPPDHAAAAAAADREPQAPSEVSSTDSAPAAARRQQQQPQPQQQQHPTKMSFGGIMVSQEITVDVEDAAAAEPVHDDMPEMPAAAHHRQDSFGSGDGAHVLARHQSQGERAGAQGGAGGGGQNPPPRYERAIELREVSTAMCPGVSKVVVNKEGDDAVETFVDDLFSVCINVPRRM</sequence>
<dbReference type="PANTHER" id="PTHR35152:SF1">
    <property type="entry name" value="DOMAIN SIGNALLING PROTEIN, PUTATIVE (AFU_ORTHOLOGUE AFUA_5G11310)-RELATED"/>
    <property type="match status" value="1"/>
</dbReference>
<dbReference type="InterPro" id="IPR005330">
    <property type="entry name" value="MHYT_dom"/>
</dbReference>
<dbReference type="AlphaFoldDB" id="A0A3S4ARI5"/>
<accession>A0A3S4ARI5</accession>